<evidence type="ECO:0000313" key="2">
    <source>
        <dbReference type="Proteomes" id="UP000245207"/>
    </source>
</evidence>
<comment type="caution">
    <text evidence="1">The sequence shown here is derived from an EMBL/GenBank/DDBJ whole genome shotgun (WGS) entry which is preliminary data.</text>
</comment>
<dbReference type="EMBL" id="PKPP01008957">
    <property type="protein sequence ID" value="PWA49391.1"/>
    <property type="molecule type" value="Genomic_DNA"/>
</dbReference>
<evidence type="ECO:0000313" key="1">
    <source>
        <dbReference type="EMBL" id="PWA49391.1"/>
    </source>
</evidence>
<dbReference type="OrthoDB" id="1992240at2759"/>
<sequence>MLLYREGPLLLVACGRDTISIARSIRKLASENVFVVQQGYRGQGHEIKSFVLWNLPYKYERGVTTYPVVLGTQTHMQPTVNILLHSRMSHAKGNLVRARTLLHVRGPLEGLLIRIYL</sequence>
<reference evidence="1 2" key="1">
    <citation type="journal article" date="2018" name="Mol. Plant">
        <title>The genome of Artemisia annua provides insight into the evolution of Asteraceae family and artemisinin biosynthesis.</title>
        <authorList>
            <person name="Shen Q."/>
            <person name="Zhang L."/>
            <person name="Liao Z."/>
            <person name="Wang S."/>
            <person name="Yan T."/>
            <person name="Shi P."/>
            <person name="Liu M."/>
            <person name="Fu X."/>
            <person name="Pan Q."/>
            <person name="Wang Y."/>
            <person name="Lv Z."/>
            <person name="Lu X."/>
            <person name="Zhang F."/>
            <person name="Jiang W."/>
            <person name="Ma Y."/>
            <person name="Chen M."/>
            <person name="Hao X."/>
            <person name="Li L."/>
            <person name="Tang Y."/>
            <person name="Lv G."/>
            <person name="Zhou Y."/>
            <person name="Sun X."/>
            <person name="Brodelius P.E."/>
            <person name="Rose J.K.C."/>
            <person name="Tang K."/>
        </authorList>
    </citation>
    <scope>NUCLEOTIDE SEQUENCE [LARGE SCALE GENOMIC DNA]</scope>
    <source>
        <strain evidence="2">cv. Huhao1</strain>
        <tissue evidence="1">Leaf</tissue>
    </source>
</reference>
<keyword evidence="2" id="KW-1185">Reference proteome</keyword>
<accession>A0A2U1LK80</accession>
<protein>
    <submittedName>
        <fullName evidence="1">Uncharacterized protein</fullName>
    </submittedName>
</protein>
<proteinExistence type="predicted"/>
<gene>
    <name evidence="1" type="ORF">CTI12_AA458290</name>
</gene>
<dbReference type="Proteomes" id="UP000245207">
    <property type="component" value="Unassembled WGS sequence"/>
</dbReference>
<name>A0A2U1LK80_ARTAN</name>
<dbReference type="AlphaFoldDB" id="A0A2U1LK80"/>
<organism evidence="1 2">
    <name type="scientific">Artemisia annua</name>
    <name type="common">Sweet wormwood</name>
    <dbReference type="NCBI Taxonomy" id="35608"/>
    <lineage>
        <taxon>Eukaryota</taxon>
        <taxon>Viridiplantae</taxon>
        <taxon>Streptophyta</taxon>
        <taxon>Embryophyta</taxon>
        <taxon>Tracheophyta</taxon>
        <taxon>Spermatophyta</taxon>
        <taxon>Magnoliopsida</taxon>
        <taxon>eudicotyledons</taxon>
        <taxon>Gunneridae</taxon>
        <taxon>Pentapetalae</taxon>
        <taxon>asterids</taxon>
        <taxon>campanulids</taxon>
        <taxon>Asterales</taxon>
        <taxon>Asteraceae</taxon>
        <taxon>Asteroideae</taxon>
        <taxon>Anthemideae</taxon>
        <taxon>Artemisiinae</taxon>
        <taxon>Artemisia</taxon>
    </lineage>
</organism>